<dbReference type="SUPFAM" id="SSF88723">
    <property type="entry name" value="PIN domain-like"/>
    <property type="match status" value="1"/>
</dbReference>
<keyword evidence="3 5" id="KW-0479">Metal-binding</keyword>
<keyword evidence="5" id="KW-0800">Toxin</keyword>
<dbReference type="EC" id="3.1.-.-" evidence="5"/>
<dbReference type="PANTHER" id="PTHR39550">
    <property type="entry name" value="SLL0658 PROTEIN"/>
    <property type="match status" value="1"/>
</dbReference>
<evidence type="ECO:0000256" key="2">
    <source>
        <dbReference type="ARBA" id="ARBA00022722"/>
    </source>
</evidence>
<dbReference type="KEGG" id="pcl:Pcal_2059"/>
<keyword evidence="8" id="KW-1185">Reference proteome</keyword>
<keyword evidence="1 5" id="KW-1277">Toxin-antitoxin system</keyword>
<dbReference type="PANTHER" id="PTHR39550:SF1">
    <property type="entry name" value="SLL0658 PROTEIN"/>
    <property type="match status" value="1"/>
</dbReference>
<organism evidence="7 8">
    <name type="scientific">Pyrobaculum calidifontis (strain DSM 21063 / JCM 11548 / VA1)</name>
    <dbReference type="NCBI Taxonomy" id="410359"/>
    <lineage>
        <taxon>Archaea</taxon>
        <taxon>Thermoproteota</taxon>
        <taxon>Thermoprotei</taxon>
        <taxon>Thermoproteales</taxon>
        <taxon>Thermoproteaceae</taxon>
        <taxon>Pyrobaculum</taxon>
    </lineage>
</organism>
<dbReference type="SMART" id="SM00670">
    <property type="entry name" value="PINc"/>
    <property type="match status" value="1"/>
</dbReference>
<dbReference type="InterPro" id="IPR002716">
    <property type="entry name" value="PIN_dom"/>
</dbReference>
<feature type="binding site" evidence="5">
    <location>
        <position position="7"/>
    </location>
    <ligand>
        <name>Mg(2+)</name>
        <dbReference type="ChEBI" id="CHEBI:18420"/>
    </ligand>
</feature>
<dbReference type="Proteomes" id="UP000001431">
    <property type="component" value="Chromosome"/>
</dbReference>
<dbReference type="GO" id="GO:0000287">
    <property type="term" value="F:magnesium ion binding"/>
    <property type="evidence" value="ECO:0007669"/>
    <property type="project" value="UniProtKB-UniRule"/>
</dbReference>
<protein>
    <recommendedName>
        <fullName evidence="5">Ribonuclease VapC</fullName>
        <shortName evidence="5">RNase VapC</shortName>
        <ecNumber evidence="5">3.1.-.-</ecNumber>
    </recommendedName>
    <alternativeName>
        <fullName evidence="5">Putative toxin VapC</fullName>
    </alternativeName>
</protein>
<dbReference type="EMBL" id="CP000561">
    <property type="protein sequence ID" value="ABO09474.1"/>
    <property type="molecule type" value="Genomic_DNA"/>
</dbReference>
<evidence type="ECO:0000256" key="5">
    <source>
        <dbReference type="HAMAP-Rule" id="MF_00265"/>
    </source>
</evidence>
<dbReference type="GO" id="GO:0090729">
    <property type="term" value="F:toxin activity"/>
    <property type="evidence" value="ECO:0007669"/>
    <property type="project" value="UniProtKB-KW"/>
</dbReference>
<dbReference type="InterPro" id="IPR022907">
    <property type="entry name" value="VapC_family"/>
</dbReference>
<comment type="function">
    <text evidence="5">Toxic component of a toxin-antitoxin (TA) system. An RNase.</text>
</comment>
<dbReference type="HOGENOM" id="CLU_163114_0_0_2"/>
<dbReference type="Pfam" id="PF17146">
    <property type="entry name" value="PIN_6"/>
    <property type="match status" value="1"/>
</dbReference>
<comment type="similarity">
    <text evidence="5">Belongs to the PINc/VapC protein family.</text>
</comment>
<name>A3MXV7_PYRCJ</name>
<dbReference type="InterPro" id="IPR033411">
    <property type="entry name" value="Ribonuclease_PIN"/>
</dbReference>
<gene>
    <name evidence="5" type="primary">vapC</name>
    <name evidence="7" type="ordered locus">Pcal_2059</name>
</gene>
<accession>A3MXV7</accession>
<dbReference type="Gene3D" id="3.40.50.1010">
    <property type="entry name" value="5'-nuclease"/>
    <property type="match status" value="1"/>
</dbReference>
<proteinExistence type="inferred from homology"/>
<dbReference type="GO" id="GO:0016787">
    <property type="term" value="F:hydrolase activity"/>
    <property type="evidence" value="ECO:0007669"/>
    <property type="project" value="UniProtKB-KW"/>
</dbReference>
<reference evidence="7" key="1">
    <citation type="submission" date="2007-02" db="EMBL/GenBank/DDBJ databases">
        <title>Complete sequence of Pyrobaculum calidifontis JCM 11548.</title>
        <authorList>
            <consortium name="US DOE Joint Genome Institute"/>
            <person name="Copeland A."/>
            <person name="Lucas S."/>
            <person name="Lapidus A."/>
            <person name="Barry K."/>
            <person name="Glavina del Rio T."/>
            <person name="Dalin E."/>
            <person name="Tice H."/>
            <person name="Pitluck S."/>
            <person name="Chain P."/>
            <person name="Malfatti S."/>
            <person name="Shin M."/>
            <person name="Vergez L."/>
            <person name="Schmutz J."/>
            <person name="Larimer F."/>
            <person name="Land M."/>
            <person name="Hauser L."/>
            <person name="Kyrpides N."/>
            <person name="Mikhailova N."/>
            <person name="Cozen A.E."/>
            <person name="Fitz-Gibbon S.T."/>
            <person name="House C.H."/>
            <person name="Saltikov C."/>
            <person name="Lowe T.M."/>
            <person name="Richardson P."/>
        </authorList>
    </citation>
    <scope>NUCLEOTIDE SEQUENCE [LARGE SCALE GENOMIC DNA]</scope>
    <source>
        <strain evidence="7">JCM 11548</strain>
    </source>
</reference>
<keyword evidence="5" id="KW-0460">Magnesium</keyword>
<dbReference type="OrthoDB" id="27944at2157"/>
<evidence type="ECO:0000256" key="3">
    <source>
        <dbReference type="ARBA" id="ARBA00022723"/>
    </source>
</evidence>
<dbReference type="STRING" id="410359.Pcal_2059"/>
<dbReference type="GeneID" id="4910194"/>
<dbReference type="AlphaFoldDB" id="A3MXV7"/>
<keyword evidence="4 5" id="KW-0378">Hydrolase</keyword>
<evidence type="ECO:0000313" key="7">
    <source>
        <dbReference type="EMBL" id="ABO09474.1"/>
    </source>
</evidence>
<evidence type="ECO:0000256" key="1">
    <source>
        <dbReference type="ARBA" id="ARBA00022649"/>
    </source>
</evidence>
<feature type="domain" description="PIN" evidence="6">
    <location>
        <begin position="2"/>
        <end position="95"/>
    </location>
</feature>
<feature type="binding site" evidence="5">
    <location>
        <position position="72"/>
    </location>
    <ligand>
        <name>Mg(2+)</name>
        <dbReference type="ChEBI" id="CHEBI:18420"/>
    </ligand>
</feature>
<dbReference type="eggNOG" id="arCOG00721">
    <property type="taxonomic scope" value="Archaea"/>
</dbReference>
<keyword evidence="2 5" id="KW-0540">Nuclease</keyword>
<evidence type="ECO:0000256" key="4">
    <source>
        <dbReference type="ARBA" id="ARBA00022801"/>
    </source>
</evidence>
<evidence type="ECO:0000259" key="6">
    <source>
        <dbReference type="SMART" id="SM00670"/>
    </source>
</evidence>
<dbReference type="HAMAP" id="MF_00265">
    <property type="entry name" value="VapC_Nob1"/>
    <property type="match status" value="1"/>
</dbReference>
<sequence length="116" mass="12971">MTCFVLDASAFIHGRDLRIFQGELYTTREVVEELRDPRAQAAVEVLGVRVEEVDERKVRELVKRFTGLSPADASALALALERGCVLVTDDGRLAAAARRLGVRVEGVFYRGRRPDR</sequence>
<dbReference type="RefSeq" id="WP_011850732.1">
    <property type="nucleotide sequence ID" value="NC_009073.1"/>
</dbReference>
<evidence type="ECO:0000313" key="8">
    <source>
        <dbReference type="Proteomes" id="UP000001431"/>
    </source>
</evidence>
<dbReference type="InterPro" id="IPR029060">
    <property type="entry name" value="PIN-like_dom_sf"/>
</dbReference>
<dbReference type="GO" id="GO:0004540">
    <property type="term" value="F:RNA nuclease activity"/>
    <property type="evidence" value="ECO:0007669"/>
    <property type="project" value="InterPro"/>
</dbReference>
<comment type="cofactor">
    <cofactor evidence="5">
        <name>Mg(2+)</name>
        <dbReference type="ChEBI" id="CHEBI:18420"/>
    </cofactor>
</comment>